<dbReference type="FunFam" id="1.10.10.440:FF:000028">
    <property type="entry name" value="Pre-mRNA-processing protein 40C"/>
    <property type="match status" value="1"/>
</dbReference>
<dbReference type="EMBL" id="BAABME010006863">
    <property type="protein sequence ID" value="GAA0169481.1"/>
    <property type="molecule type" value="Genomic_DNA"/>
</dbReference>
<feature type="region of interest" description="Disordered" evidence="2">
    <location>
        <begin position="81"/>
        <end position="116"/>
    </location>
</feature>
<reference evidence="4 5" key="1">
    <citation type="submission" date="2024-01" db="EMBL/GenBank/DDBJ databases">
        <title>The complete chloroplast genome sequence of Lithospermum erythrorhizon: insights into the phylogenetic relationship among Boraginaceae species and the maternal lineages of purple gromwells.</title>
        <authorList>
            <person name="Okada T."/>
            <person name="Watanabe K."/>
        </authorList>
    </citation>
    <scope>NUCLEOTIDE SEQUENCE [LARGE SCALE GENOMIC DNA]</scope>
</reference>
<organism evidence="4 5">
    <name type="scientific">Lithospermum erythrorhizon</name>
    <name type="common">Purple gromwell</name>
    <name type="synonym">Lithospermum officinale var. erythrorhizon</name>
    <dbReference type="NCBI Taxonomy" id="34254"/>
    <lineage>
        <taxon>Eukaryota</taxon>
        <taxon>Viridiplantae</taxon>
        <taxon>Streptophyta</taxon>
        <taxon>Embryophyta</taxon>
        <taxon>Tracheophyta</taxon>
        <taxon>Spermatophyta</taxon>
        <taxon>Magnoliopsida</taxon>
        <taxon>eudicotyledons</taxon>
        <taxon>Gunneridae</taxon>
        <taxon>Pentapetalae</taxon>
        <taxon>asterids</taxon>
        <taxon>lamiids</taxon>
        <taxon>Boraginales</taxon>
        <taxon>Boraginaceae</taxon>
        <taxon>Boraginoideae</taxon>
        <taxon>Lithospermeae</taxon>
        <taxon>Lithospermum</taxon>
    </lineage>
</organism>
<protein>
    <recommendedName>
        <fullName evidence="3">FF domain-containing protein</fullName>
    </recommendedName>
</protein>
<dbReference type="InterPro" id="IPR036517">
    <property type="entry name" value="FF_domain_sf"/>
</dbReference>
<dbReference type="SUPFAM" id="SSF81698">
    <property type="entry name" value="FF domain"/>
    <property type="match status" value="1"/>
</dbReference>
<proteinExistence type="predicted"/>
<dbReference type="PROSITE" id="PS51676">
    <property type="entry name" value="FF"/>
    <property type="match status" value="1"/>
</dbReference>
<sequence>MDSQFTFSFVIQRCIQEFRTLLAEVITADAAIQETKDGKTVFTSWSTAKKLLKVDNRYTKVLRKDRESLWRRHVEDIQRRQKLVTNENAEKQSDGRRGSVDSNRYLSGSMRTDDRR</sequence>
<feature type="compositionally biased region" description="Basic and acidic residues" evidence="2">
    <location>
        <begin position="88"/>
        <end position="99"/>
    </location>
</feature>
<comment type="caution">
    <text evidence="4">The sequence shown here is derived from an EMBL/GenBank/DDBJ whole genome shotgun (WGS) entry which is preliminary data.</text>
</comment>
<evidence type="ECO:0000313" key="5">
    <source>
        <dbReference type="Proteomes" id="UP001454036"/>
    </source>
</evidence>
<dbReference type="GO" id="GO:0003712">
    <property type="term" value="F:transcription coregulator activity"/>
    <property type="evidence" value="ECO:0007669"/>
    <property type="project" value="TreeGrafter"/>
</dbReference>
<feature type="compositionally biased region" description="Polar residues" evidence="2">
    <location>
        <begin position="100"/>
        <end position="110"/>
    </location>
</feature>
<accession>A0AAV3R1M6</accession>
<gene>
    <name evidence="4" type="ORF">LIER_23958</name>
</gene>
<dbReference type="InterPro" id="IPR045148">
    <property type="entry name" value="TCRG1-like"/>
</dbReference>
<evidence type="ECO:0000259" key="3">
    <source>
        <dbReference type="PROSITE" id="PS51676"/>
    </source>
</evidence>
<keyword evidence="1" id="KW-0677">Repeat</keyword>
<dbReference type="Gene3D" id="1.10.10.440">
    <property type="entry name" value="FF domain"/>
    <property type="match status" value="1"/>
</dbReference>
<keyword evidence="5" id="KW-1185">Reference proteome</keyword>
<evidence type="ECO:0000256" key="1">
    <source>
        <dbReference type="ARBA" id="ARBA00022737"/>
    </source>
</evidence>
<feature type="domain" description="FF" evidence="3">
    <location>
        <begin position="11"/>
        <end position="76"/>
    </location>
</feature>
<dbReference type="InterPro" id="IPR002713">
    <property type="entry name" value="FF_domain"/>
</dbReference>
<dbReference type="GO" id="GO:0005634">
    <property type="term" value="C:nucleus"/>
    <property type="evidence" value="ECO:0007669"/>
    <property type="project" value="TreeGrafter"/>
</dbReference>
<name>A0AAV3R1M6_LITER</name>
<dbReference type="GO" id="GO:0070063">
    <property type="term" value="F:RNA polymerase binding"/>
    <property type="evidence" value="ECO:0007669"/>
    <property type="project" value="InterPro"/>
</dbReference>
<dbReference type="PANTHER" id="PTHR15377">
    <property type="entry name" value="TRANSCRIPTION ELONGATION REGULATOR 1"/>
    <property type="match status" value="1"/>
</dbReference>
<evidence type="ECO:0000313" key="4">
    <source>
        <dbReference type="EMBL" id="GAA0169481.1"/>
    </source>
</evidence>
<dbReference type="AlphaFoldDB" id="A0AAV3R1M6"/>
<dbReference type="PANTHER" id="PTHR15377:SF3">
    <property type="entry name" value="WW DOMAIN-CONTAINING PROTEIN"/>
    <property type="match status" value="1"/>
</dbReference>
<evidence type="ECO:0000256" key="2">
    <source>
        <dbReference type="SAM" id="MobiDB-lite"/>
    </source>
</evidence>
<dbReference type="Proteomes" id="UP001454036">
    <property type="component" value="Unassembled WGS sequence"/>
</dbReference>